<dbReference type="EMBL" id="VCHE01000036">
    <property type="protein sequence ID" value="KAB2575136.1"/>
    <property type="molecule type" value="Genomic_DNA"/>
</dbReference>
<comment type="caution">
    <text evidence="2">The sequence shown here is derived from an EMBL/GenBank/DDBJ whole genome shotgun (WGS) entry which is preliminary data.</text>
</comment>
<organism evidence="2 3">
    <name type="scientific">Lasiodiplodia theobromae</name>
    <dbReference type="NCBI Taxonomy" id="45133"/>
    <lineage>
        <taxon>Eukaryota</taxon>
        <taxon>Fungi</taxon>
        <taxon>Dikarya</taxon>
        <taxon>Ascomycota</taxon>
        <taxon>Pezizomycotina</taxon>
        <taxon>Dothideomycetes</taxon>
        <taxon>Dothideomycetes incertae sedis</taxon>
        <taxon>Botryosphaeriales</taxon>
        <taxon>Botryosphaeriaceae</taxon>
        <taxon>Lasiodiplodia</taxon>
    </lineage>
</organism>
<dbReference type="InterPro" id="IPR000210">
    <property type="entry name" value="BTB/POZ_dom"/>
</dbReference>
<reference evidence="2 3" key="1">
    <citation type="journal article" date="2019" name="Sci. Rep.">
        <title>A multi-omics analysis of the grapevine pathogen Lasiodiplodia theobromae reveals that temperature affects the expression of virulence- and pathogenicity-related genes.</title>
        <authorList>
            <person name="Felix C."/>
            <person name="Meneses R."/>
            <person name="Goncalves M.F.M."/>
            <person name="Tilleman L."/>
            <person name="Duarte A.S."/>
            <person name="Jorrin-Novo J.V."/>
            <person name="Van de Peer Y."/>
            <person name="Deforce D."/>
            <person name="Van Nieuwerburgh F."/>
            <person name="Esteves A.C."/>
            <person name="Alves A."/>
        </authorList>
    </citation>
    <scope>NUCLEOTIDE SEQUENCE [LARGE SCALE GENOMIC DNA]</scope>
    <source>
        <strain evidence="2 3">LA-SOL3</strain>
    </source>
</reference>
<dbReference type="SUPFAM" id="SSF54695">
    <property type="entry name" value="POZ domain"/>
    <property type="match status" value="1"/>
</dbReference>
<evidence type="ECO:0000313" key="2">
    <source>
        <dbReference type="EMBL" id="KAB2575136.1"/>
    </source>
</evidence>
<dbReference type="PANTHER" id="PTHR47843:SF2">
    <property type="entry name" value="BTB DOMAIN-CONTAINING PROTEIN"/>
    <property type="match status" value="1"/>
</dbReference>
<accession>A0A5N5DBE1</accession>
<proteinExistence type="predicted"/>
<protein>
    <recommendedName>
        <fullName evidence="1">BTB domain-containing protein</fullName>
    </recommendedName>
</protein>
<dbReference type="PANTHER" id="PTHR47843">
    <property type="entry name" value="BTB DOMAIN-CONTAINING PROTEIN-RELATED"/>
    <property type="match status" value="1"/>
</dbReference>
<dbReference type="Proteomes" id="UP000325902">
    <property type="component" value="Unassembled WGS sequence"/>
</dbReference>
<evidence type="ECO:0000259" key="1">
    <source>
        <dbReference type="Pfam" id="PF00651"/>
    </source>
</evidence>
<dbReference type="OrthoDB" id="194443at2759"/>
<name>A0A5N5DBE1_9PEZI</name>
<sequence length="195" mass="22328">MEQIIVTLQVGLSETTFNLHRGILSARAPSSAGTDPDSPWTETQENVMSLPDTEPGIFEAFVIDWMYTGKIQKQPDWLLLEGYIFASRYEVPGLRDHIVRDFFSAYVWGDRVKLPAYQLVSRAFRTLPLESMLCKLFLELYEVGWSSDADDEDAVEERDKLPGIFVRELLVRLGRREGRHDSVGYLSDFLESSDE</sequence>
<dbReference type="AlphaFoldDB" id="A0A5N5DBE1"/>
<dbReference type="Gene3D" id="3.30.710.10">
    <property type="entry name" value="Potassium Channel Kv1.1, Chain A"/>
    <property type="match status" value="1"/>
</dbReference>
<dbReference type="Pfam" id="PF00651">
    <property type="entry name" value="BTB"/>
    <property type="match status" value="1"/>
</dbReference>
<keyword evidence="3" id="KW-1185">Reference proteome</keyword>
<gene>
    <name evidence="2" type="ORF">DBV05_g6234</name>
</gene>
<evidence type="ECO:0000313" key="3">
    <source>
        <dbReference type="Proteomes" id="UP000325902"/>
    </source>
</evidence>
<dbReference type="InterPro" id="IPR011333">
    <property type="entry name" value="SKP1/BTB/POZ_sf"/>
</dbReference>
<dbReference type="CDD" id="cd18186">
    <property type="entry name" value="BTB_POZ_ZBTB_KLHL-like"/>
    <property type="match status" value="1"/>
</dbReference>
<feature type="domain" description="BTB" evidence="1">
    <location>
        <begin position="6"/>
        <end position="98"/>
    </location>
</feature>